<protein>
    <submittedName>
        <fullName evidence="1">Uncharacterized protein</fullName>
    </submittedName>
</protein>
<accession>Q8KFH0</accession>
<keyword evidence="2" id="KW-1185">Reference proteome</keyword>
<proteinExistence type="predicted"/>
<dbReference type="HOGENOM" id="CLU_3231423_0_0_10"/>
<evidence type="ECO:0000313" key="2">
    <source>
        <dbReference type="Proteomes" id="UP000001007"/>
    </source>
</evidence>
<sequence>MAVFADMIKAEKSYGRVKVESAKVRKQRRILKDTDTIHRRPSG</sequence>
<name>Q8KFH0_CHLTE</name>
<dbReference type="AlphaFoldDB" id="Q8KFH0"/>
<dbReference type="KEGG" id="cte:CT0356"/>
<dbReference type="EMBL" id="AE006470">
    <property type="protein sequence ID" value="AAM71602.1"/>
    <property type="molecule type" value="Genomic_DNA"/>
</dbReference>
<evidence type="ECO:0000313" key="1">
    <source>
        <dbReference type="EMBL" id="AAM71602.1"/>
    </source>
</evidence>
<gene>
    <name evidence="1" type="ordered locus">CT0356</name>
</gene>
<organism evidence="1 2">
    <name type="scientific">Chlorobaculum tepidum (strain ATCC 49652 / DSM 12025 / NBRC 103806 / TLS)</name>
    <name type="common">Chlorobium tepidum</name>
    <dbReference type="NCBI Taxonomy" id="194439"/>
    <lineage>
        <taxon>Bacteria</taxon>
        <taxon>Pseudomonadati</taxon>
        <taxon>Chlorobiota</taxon>
        <taxon>Chlorobiia</taxon>
        <taxon>Chlorobiales</taxon>
        <taxon>Chlorobiaceae</taxon>
        <taxon>Chlorobaculum</taxon>
    </lineage>
</organism>
<dbReference type="Proteomes" id="UP000001007">
    <property type="component" value="Chromosome"/>
</dbReference>
<dbReference type="STRING" id="194439.CT0356"/>
<dbReference type="EnsemblBacteria" id="AAM71602">
    <property type="protein sequence ID" value="AAM71602"/>
    <property type="gene ID" value="CT0356"/>
</dbReference>
<reference evidence="1 2" key="1">
    <citation type="journal article" date="2002" name="Proc. Natl. Acad. Sci. U.S.A.">
        <title>The complete genome sequence of Chlorobium tepidum TLS, a photosynthetic, anaerobic, green-sulfur bacterium.</title>
        <authorList>
            <person name="Eisen J.A."/>
            <person name="Nelson K.E."/>
            <person name="Paulsen I.T."/>
            <person name="Heidelberg J.F."/>
            <person name="Wu M."/>
            <person name="Dodson R.J."/>
            <person name="Deboy R."/>
            <person name="Gwinn M.L."/>
            <person name="Nelson W.C."/>
            <person name="Haft D.H."/>
            <person name="Hickey E.K."/>
            <person name="Peterson J.D."/>
            <person name="Durkin A.S."/>
            <person name="Kolonay J.L."/>
            <person name="Yang F."/>
            <person name="Holt I."/>
            <person name="Umayam L.A."/>
            <person name="Mason T."/>
            <person name="Brenner M."/>
            <person name="Shea T.P."/>
            <person name="Parksey D."/>
            <person name="Nierman W.C."/>
            <person name="Feldblyum T.V."/>
            <person name="Hansen C.L."/>
            <person name="Craven M.B."/>
            <person name="Radune D."/>
            <person name="Vamathevan J."/>
            <person name="Khouri H."/>
            <person name="White O."/>
            <person name="Gruber T.M."/>
            <person name="Ketchum K.A."/>
            <person name="Venter J.C."/>
            <person name="Tettelin H."/>
            <person name="Bryant D.A."/>
            <person name="Fraser C.M."/>
        </authorList>
    </citation>
    <scope>NUCLEOTIDE SEQUENCE [LARGE SCALE GENOMIC DNA]</scope>
    <source>
        <strain evidence="2">ATCC 49652 / DSM 12025 / NBRC 103806 / TLS</strain>
    </source>
</reference>